<sequence>MTSLIRLLIIALLAFNLSPGTAEAKRVALVIANSKYANASALANPAADARLISASLKNAGFDSVDVKYDLGKTEMEIALRDFGRRSDGADVSLVYYAGHGIEAGGQNYLIPTDARLVRDRDLEIEATRLETALLMVEGGRLKIIVLDACRNNPFTASMQRTMRNRSIGRGLAPVEPEGETLIVYAAKAGATAADGEGSNSPFAEALAQRLVQPGLEISLLFRSVRDDVLRKTGRQQEPFTYGSLSGNAFYFVPGQNIANSVQATVAGAPTVSAETNESLFWQGTVSANSETAYRSYLKQYPNGRFAGLASENIARINAPPAKLPGVQGFTVPSFSNVIGNSPGAVAVAPVSNIRQFEFKPSNSVRQQAIKTFLAQLKASDANSASLFELLFSSQDVFALMQQEASSKYGMSTNNLADSFSIFIDTLRDAANGKITEGTRAQAQGLRNQMAALLLLKPQDIPPTDSGKQQLSDMLLLNSLVMSMGLEASASNPAALNEFSDGVATLAKKEMGLDLRALELTDQGYIIKNQ</sequence>
<dbReference type="AlphaFoldDB" id="A0A6H2DNY2"/>
<dbReference type="InterPro" id="IPR052039">
    <property type="entry name" value="Caspase-related_regulators"/>
</dbReference>
<keyword evidence="1" id="KW-0732">Signal</keyword>
<dbReference type="Gene3D" id="3.40.50.1460">
    <property type="match status" value="1"/>
</dbReference>
<dbReference type="GO" id="GO:0004197">
    <property type="term" value="F:cysteine-type endopeptidase activity"/>
    <property type="evidence" value="ECO:0007669"/>
    <property type="project" value="InterPro"/>
</dbReference>
<dbReference type="PANTHER" id="PTHR22576:SF37">
    <property type="entry name" value="MUCOSA-ASSOCIATED LYMPHOID TISSUE LYMPHOMA TRANSLOCATION PROTEIN 1"/>
    <property type="match status" value="1"/>
</dbReference>
<dbReference type="GO" id="GO:0006508">
    <property type="term" value="P:proteolysis"/>
    <property type="evidence" value="ECO:0007669"/>
    <property type="project" value="InterPro"/>
</dbReference>
<dbReference type="KEGG" id="phao:HF685_12830"/>
<reference evidence="3 4" key="1">
    <citation type="submission" date="2020-04" db="EMBL/GenBank/DDBJ databases">
        <title>Genome sequence for Sphingorhabdus sp. strain M1.</title>
        <authorList>
            <person name="Park S.-J."/>
        </authorList>
    </citation>
    <scope>NUCLEOTIDE SEQUENCE [LARGE SCALE GENOMIC DNA]</scope>
    <source>
        <strain evidence="3 4">JK6</strain>
    </source>
</reference>
<feature type="signal peptide" evidence="1">
    <location>
        <begin position="1"/>
        <end position="24"/>
    </location>
</feature>
<dbReference type="PANTHER" id="PTHR22576">
    <property type="entry name" value="MUCOSA ASSOCIATED LYMPHOID TISSUE LYMPHOMA TRANSLOCATION PROTEIN 1/PARACASPASE"/>
    <property type="match status" value="1"/>
</dbReference>
<feature type="domain" description="Caspase family p20" evidence="2">
    <location>
        <begin position="24"/>
        <end position="153"/>
    </location>
</feature>
<feature type="chain" id="PRO_5026111327" evidence="1">
    <location>
        <begin position="25"/>
        <end position="529"/>
    </location>
</feature>
<evidence type="ECO:0000256" key="1">
    <source>
        <dbReference type="SAM" id="SignalP"/>
    </source>
</evidence>
<gene>
    <name evidence="3" type="ORF">HF685_12830</name>
</gene>
<dbReference type="InterPro" id="IPR029030">
    <property type="entry name" value="Caspase-like_dom_sf"/>
</dbReference>
<organism evidence="3 4">
    <name type="scientific">Parasphingorhabdus halotolerans</name>
    <dbReference type="NCBI Taxonomy" id="2725558"/>
    <lineage>
        <taxon>Bacteria</taxon>
        <taxon>Pseudomonadati</taxon>
        <taxon>Pseudomonadota</taxon>
        <taxon>Alphaproteobacteria</taxon>
        <taxon>Sphingomonadales</taxon>
        <taxon>Sphingomonadaceae</taxon>
        <taxon>Parasphingorhabdus</taxon>
    </lineage>
</organism>
<dbReference type="Pfam" id="PF00656">
    <property type="entry name" value="Peptidase_C14"/>
    <property type="match status" value="1"/>
</dbReference>
<keyword evidence="4" id="KW-1185">Reference proteome</keyword>
<dbReference type="Proteomes" id="UP000501600">
    <property type="component" value="Chromosome"/>
</dbReference>
<protein>
    <submittedName>
        <fullName evidence="3">Caspase family protein</fullName>
    </submittedName>
</protein>
<name>A0A6H2DNY2_9SPHN</name>
<evidence type="ECO:0000259" key="2">
    <source>
        <dbReference type="PROSITE" id="PS50208"/>
    </source>
</evidence>
<dbReference type="InterPro" id="IPR011600">
    <property type="entry name" value="Pept_C14_caspase"/>
</dbReference>
<dbReference type="InterPro" id="IPR001309">
    <property type="entry name" value="Pept_C14_p20"/>
</dbReference>
<evidence type="ECO:0000313" key="4">
    <source>
        <dbReference type="Proteomes" id="UP000501600"/>
    </source>
</evidence>
<dbReference type="RefSeq" id="WP_168820332.1">
    <property type="nucleotide sequence ID" value="NZ_CP051217.1"/>
</dbReference>
<dbReference type="SUPFAM" id="SSF52129">
    <property type="entry name" value="Caspase-like"/>
    <property type="match status" value="1"/>
</dbReference>
<dbReference type="PROSITE" id="PS50208">
    <property type="entry name" value="CASPASE_P20"/>
    <property type="match status" value="1"/>
</dbReference>
<evidence type="ECO:0000313" key="3">
    <source>
        <dbReference type="EMBL" id="QJB70064.1"/>
    </source>
</evidence>
<accession>A0A6H2DNY2</accession>
<proteinExistence type="predicted"/>
<dbReference type="EMBL" id="CP051217">
    <property type="protein sequence ID" value="QJB70064.1"/>
    <property type="molecule type" value="Genomic_DNA"/>
</dbReference>